<organism evidence="7 8">
    <name type="scientific">Acrasis kona</name>
    <dbReference type="NCBI Taxonomy" id="1008807"/>
    <lineage>
        <taxon>Eukaryota</taxon>
        <taxon>Discoba</taxon>
        <taxon>Heterolobosea</taxon>
        <taxon>Tetramitia</taxon>
        <taxon>Eutetramitia</taxon>
        <taxon>Acrasidae</taxon>
        <taxon>Acrasis</taxon>
    </lineage>
</organism>
<feature type="compositionally biased region" description="Acidic residues" evidence="6">
    <location>
        <begin position="226"/>
        <end position="244"/>
    </location>
</feature>
<keyword evidence="8" id="KW-1185">Reference proteome</keyword>
<evidence type="ECO:0000256" key="2">
    <source>
        <dbReference type="ARBA" id="ARBA00010239"/>
    </source>
</evidence>
<evidence type="ECO:0000256" key="5">
    <source>
        <dbReference type="ARBA" id="ARBA00023242"/>
    </source>
</evidence>
<gene>
    <name evidence="7" type="ORF">AKO1_003430</name>
</gene>
<dbReference type="Pfam" id="PF04855">
    <property type="entry name" value="SNF5"/>
    <property type="match status" value="1"/>
</dbReference>
<accession>A0AAW2Z648</accession>
<dbReference type="EMBL" id="JAOPGA020001056">
    <property type="protein sequence ID" value="KAL0484606.1"/>
    <property type="molecule type" value="Genomic_DNA"/>
</dbReference>
<keyword evidence="4" id="KW-0804">Transcription</keyword>
<evidence type="ECO:0000313" key="7">
    <source>
        <dbReference type="EMBL" id="KAL0484606.1"/>
    </source>
</evidence>
<keyword evidence="3" id="KW-0805">Transcription regulation</keyword>
<comment type="caution">
    <text evidence="7">The sequence shown here is derived from an EMBL/GenBank/DDBJ whole genome shotgun (WGS) entry which is preliminary data.</text>
</comment>
<feature type="compositionally biased region" description="Polar residues" evidence="6">
    <location>
        <begin position="290"/>
        <end position="304"/>
    </location>
</feature>
<comment type="similarity">
    <text evidence="2">Belongs to the SNF5 family.</text>
</comment>
<dbReference type="AlphaFoldDB" id="A0AAW2Z648"/>
<dbReference type="PANTHER" id="PTHR10019">
    <property type="entry name" value="SNF5"/>
    <property type="match status" value="1"/>
</dbReference>
<dbReference type="GO" id="GO:0000228">
    <property type="term" value="C:nuclear chromosome"/>
    <property type="evidence" value="ECO:0007669"/>
    <property type="project" value="InterPro"/>
</dbReference>
<feature type="compositionally biased region" description="Basic and acidic residues" evidence="6">
    <location>
        <begin position="210"/>
        <end position="224"/>
    </location>
</feature>
<feature type="region of interest" description="Disordered" evidence="6">
    <location>
        <begin position="210"/>
        <end position="252"/>
    </location>
</feature>
<protein>
    <submittedName>
        <fullName evidence="7">WI/SNF-related matrix-associated actin-dependent regulator of chromatin subfamily B</fullName>
    </submittedName>
</protein>
<evidence type="ECO:0000256" key="4">
    <source>
        <dbReference type="ARBA" id="ARBA00023163"/>
    </source>
</evidence>
<reference evidence="7 8" key="1">
    <citation type="submission" date="2024-03" db="EMBL/GenBank/DDBJ databases">
        <title>The Acrasis kona genome and developmental transcriptomes reveal deep origins of eukaryotic multicellular pathways.</title>
        <authorList>
            <person name="Sheikh S."/>
            <person name="Fu C.-J."/>
            <person name="Brown M.W."/>
            <person name="Baldauf S.L."/>
        </authorList>
    </citation>
    <scope>NUCLEOTIDE SEQUENCE [LARGE SCALE GENOMIC DNA]</scope>
    <source>
        <strain evidence="7 8">ATCC MYA-3509</strain>
    </source>
</reference>
<feature type="region of interest" description="Disordered" evidence="6">
    <location>
        <begin position="280"/>
        <end position="304"/>
    </location>
</feature>
<dbReference type="GO" id="GO:0006338">
    <property type="term" value="P:chromatin remodeling"/>
    <property type="evidence" value="ECO:0007669"/>
    <property type="project" value="InterPro"/>
</dbReference>
<keyword evidence="5" id="KW-0539">Nucleus</keyword>
<evidence type="ECO:0000256" key="1">
    <source>
        <dbReference type="ARBA" id="ARBA00004123"/>
    </source>
</evidence>
<dbReference type="Proteomes" id="UP001431209">
    <property type="component" value="Unassembled WGS sequence"/>
</dbReference>
<evidence type="ECO:0000256" key="3">
    <source>
        <dbReference type="ARBA" id="ARBA00023015"/>
    </source>
</evidence>
<evidence type="ECO:0000313" key="8">
    <source>
        <dbReference type="Proteomes" id="UP001431209"/>
    </source>
</evidence>
<proteinExistence type="inferred from homology"/>
<dbReference type="InterPro" id="IPR006939">
    <property type="entry name" value="SNF5"/>
</dbReference>
<name>A0AAW2Z648_9EUKA</name>
<comment type="subcellular location">
    <subcellularLocation>
        <location evidence="1">Nucleus</location>
    </subcellularLocation>
</comment>
<evidence type="ECO:0000256" key="6">
    <source>
        <dbReference type="SAM" id="MobiDB-lite"/>
    </source>
</evidence>
<sequence>MSSSPSIEYLHLIPIRIDLDEEGVRVSDAFLWSLKESTVTPQDFAEWYCTDYGLPTSVQDLVATSLRKQITNNEQVYIATLQYLEKLQELSQLRQRSDHSTANRLQKKLPVPVGFEKALLRIQLDVRAGDMVLRDQFEWDVFNALSSPENFAQTLCEDCQLELKWIPLVAHSIRESIYSHLHRHLYKNKKLQTLSDSNISSTLTFSKTFDSSHIEEDNSKKNENGNETESDAEQEDSVNEDEPMLDVNVIRDEDEYEEWEPHIVELGEDELEKMSAKEEREARYRRREFSSTSGRVTRNSARFM</sequence>